<dbReference type="Pfam" id="PF01272">
    <property type="entry name" value="GreA_GreB"/>
    <property type="match status" value="1"/>
</dbReference>
<dbReference type="GO" id="GO:0006354">
    <property type="term" value="P:DNA-templated transcription elongation"/>
    <property type="evidence" value="ECO:0007669"/>
    <property type="project" value="TreeGrafter"/>
</dbReference>
<dbReference type="EMBL" id="MCGH01000003">
    <property type="protein sequence ID" value="ODM03860.1"/>
    <property type="molecule type" value="Genomic_DNA"/>
</dbReference>
<keyword evidence="12" id="KW-0648">Protein biosynthesis</keyword>
<dbReference type="InterPro" id="IPR036805">
    <property type="entry name" value="Tscrpt_elong_fac_GreA/B_N_sf"/>
</dbReference>
<comment type="caution">
    <text evidence="12">The sequence shown here is derived from an EMBL/GenBank/DDBJ whole genome shotgun (WGS) entry which is preliminary data.</text>
</comment>
<dbReference type="PATRIC" id="fig|1432052.4.peg.5177"/>
<dbReference type="HAMAP" id="MF_00105">
    <property type="entry name" value="GreA_GreB"/>
    <property type="match status" value="1"/>
</dbReference>
<dbReference type="GO" id="GO:0003746">
    <property type="term" value="F:translation elongation factor activity"/>
    <property type="evidence" value="ECO:0007669"/>
    <property type="project" value="UniProtKB-KW"/>
</dbReference>
<dbReference type="FunFam" id="1.10.287.180:FF:000001">
    <property type="entry name" value="Transcription elongation factor GreA"/>
    <property type="match status" value="1"/>
</dbReference>
<evidence type="ECO:0000256" key="8">
    <source>
        <dbReference type="ARBA" id="ARBA00030776"/>
    </source>
</evidence>
<dbReference type="SUPFAM" id="SSF46557">
    <property type="entry name" value="GreA transcript cleavage protein, N-terminal domain"/>
    <property type="match status" value="1"/>
</dbReference>
<dbReference type="InterPro" id="IPR036953">
    <property type="entry name" value="GreA/GreB_C_sf"/>
</dbReference>
<dbReference type="AlphaFoldDB" id="A0A1E3A535"/>
<sequence>MEGSLRQYGGDPFSISYHACSGRCTGNESREKGLAEAAGILDFKNINFYKFSGKDKQEEKCVVQYPGNHLNRQGSGGMHNQLTENDIKRMKEEIEHRKLVVRKEALEAVKEARAQGDLSENFEYYAAKREKNRNESRIRFLERMIKTAEIIPEDSKEDEVGVNNTVELLFEEDQTVEKIKIVTTMRGNSLEGLVSTESPIGKALLGHKTGDRVYVEVNGSYGYYVVIRSIEKTVDDGSDKIRSF</sequence>
<dbReference type="PROSITE" id="PS00830">
    <property type="entry name" value="GREAB_2"/>
    <property type="match status" value="1"/>
</dbReference>
<dbReference type="Pfam" id="PF03449">
    <property type="entry name" value="GreA_GreB_N"/>
    <property type="match status" value="1"/>
</dbReference>
<evidence type="ECO:0000256" key="6">
    <source>
        <dbReference type="ARBA" id="ARBA00023163"/>
    </source>
</evidence>
<keyword evidence="5 9" id="KW-0238">DNA-binding</keyword>
<keyword evidence="4" id="KW-0175">Coiled coil</keyword>
<comment type="similarity">
    <text evidence="1 9">Belongs to the GreA/GreB family.</text>
</comment>
<keyword evidence="3 9" id="KW-0805">Transcription regulation</keyword>
<dbReference type="PANTHER" id="PTHR30437:SF4">
    <property type="entry name" value="TRANSCRIPTION ELONGATION FACTOR GREA"/>
    <property type="match status" value="1"/>
</dbReference>
<proteinExistence type="inferred from homology"/>
<dbReference type="InterPro" id="IPR022691">
    <property type="entry name" value="Tscrpt_elong_fac_GreA/B_N"/>
</dbReference>
<gene>
    <name evidence="12" type="primary">greA_2</name>
    <name evidence="9" type="synonym">greA</name>
    <name evidence="12" type="ORF">BEI61_04663</name>
</gene>
<evidence type="ECO:0000256" key="3">
    <source>
        <dbReference type="ARBA" id="ARBA00023015"/>
    </source>
</evidence>
<dbReference type="Proteomes" id="UP000094067">
    <property type="component" value="Unassembled WGS sequence"/>
</dbReference>
<keyword evidence="6 9" id="KW-0804">Transcription</keyword>
<evidence type="ECO:0000259" key="11">
    <source>
        <dbReference type="Pfam" id="PF03449"/>
    </source>
</evidence>
<dbReference type="GO" id="GO:0032784">
    <property type="term" value="P:regulation of DNA-templated transcription elongation"/>
    <property type="evidence" value="ECO:0007669"/>
    <property type="project" value="UniProtKB-UniRule"/>
</dbReference>
<protein>
    <recommendedName>
        <fullName evidence="2 9">Transcription elongation factor GreA</fullName>
    </recommendedName>
    <alternativeName>
        <fullName evidence="8 9">Transcript cleavage factor GreA</fullName>
    </alternativeName>
</protein>
<dbReference type="GO" id="GO:0070063">
    <property type="term" value="F:RNA polymerase binding"/>
    <property type="evidence" value="ECO:0007669"/>
    <property type="project" value="InterPro"/>
</dbReference>
<dbReference type="Gene3D" id="1.10.287.180">
    <property type="entry name" value="Transcription elongation factor, GreA/GreB, N-terminal domain"/>
    <property type="match status" value="1"/>
</dbReference>
<evidence type="ECO:0000256" key="4">
    <source>
        <dbReference type="ARBA" id="ARBA00023054"/>
    </source>
</evidence>
<dbReference type="SUPFAM" id="SSF54534">
    <property type="entry name" value="FKBP-like"/>
    <property type="match status" value="1"/>
</dbReference>
<keyword evidence="12" id="KW-0251">Elongation factor</keyword>
<evidence type="ECO:0000313" key="13">
    <source>
        <dbReference type="Proteomes" id="UP000094067"/>
    </source>
</evidence>
<organism evidence="12 13">
    <name type="scientific">Eisenbergiella tayi</name>
    <dbReference type="NCBI Taxonomy" id="1432052"/>
    <lineage>
        <taxon>Bacteria</taxon>
        <taxon>Bacillati</taxon>
        <taxon>Bacillota</taxon>
        <taxon>Clostridia</taxon>
        <taxon>Lachnospirales</taxon>
        <taxon>Lachnospiraceae</taxon>
        <taxon>Eisenbergiella</taxon>
    </lineage>
</organism>
<evidence type="ECO:0000256" key="5">
    <source>
        <dbReference type="ARBA" id="ARBA00023125"/>
    </source>
</evidence>
<evidence type="ECO:0000313" key="12">
    <source>
        <dbReference type="EMBL" id="ODM03860.1"/>
    </source>
</evidence>
<evidence type="ECO:0000256" key="7">
    <source>
        <dbReference type="ARBA" id="ARBA00024916"/>
    </source>
</evidence>
<dbReference type="Gene3D" id="3.10.50.30">
    <property type="entry name" value="Transcription elongation factor, GreA/GreB, C-terminal domain"/>
    <property type="match status" value="1"/>
</dbReference>
<dbReference type="InterPro" id="IPR001437">
    <property type="entry name" value="Tscrpt_elong_fac_GreA/B_C"/>
</dbReference>
<dbReference type="PANTHER" id="PTHR30437">
    <property type="entry name" value="TRANSCRIPTION ELONGATION FACTOR GREA"/>
    <property type="match status" value="1"/>
</dbReference>
<dbReference type="GO" id="GO:0003677">
    <property type="term" value="F:DNA binding"/>
    <property type="evidence" value="ECO:0007669"/>
    <property type="project" value="UniProtKB-UniRule"/>
</dbReference>
<evidence type="ECO:0000256" key="1">
    <source>
        <dbReference type="ARBA" id="ARBA00008213"/>
    </source>
</evidence>
<reference evidence="12 13" key="1">
    <citation type="submission" date="2016-07" db="EMBL/GenBank/DDBJ databases">
        <title>Characterization of isolates of Eisenbergiella tayi derived from blood cultures, using whole genome sequencing.</title>
        <authorList>
            <person name="Burdz T."/>
            <person name="Wiebe D."/>
            <person name="Huynh C."/>
            <person name="Bernard K."/>
        </authorList>
    </citation>
    <scope>NUCLEOTIDE SEQUENCE [LARGE SCALE GENOMIC DNA]</scope>
    <source>
        <strain evidence="12 13">NML 110608</strain>
    </source>
</reference>
<name>A0A1E3A535_9FIRM</name>
<dbReference type="InterPro" id="IPR028624">
    <property type="entry name" value="Tscrpt_elong_fac_GreA/B"/>
</dbReference>
<feature type="domain" description="Transcription elongation factor GreA/GreB N-terminal" evidence="11">
    <location>
        <begin position="81"/>
        <end position="150"/>
    </location>
</feature>
<comment type="function">
    <text evidence="7 9">Necessary for efficient RNA polymerase transcription elongation past template-encoded arresting sites. The arresting sites in DNA have the property of trapping a certain fraction of elongating RNA polymerases that pass through, resulting in locked ternary complexes. Cleavage of the nascent transcript by cleavage factors such as GreA or GreB allows the resumption of elongation from the new 3'terminus. GreA releases sequences of 2 to 3 nucleotides.</text>
</comment>
<evidence type="ECO:0000259" key="10">
    <source>
        <dbReference type="Pfam" id="PF01272"/>
    </source>
</evidence>
<dbReference type="InterPro" id="IPR023459">
    <property type="entry name" value="Tscrpt_elong_fac_GreA/B_fam"/>
</dbReference>
<evidence type="ECO:0000256" key="2">
    <source>
        <dbReference type="ARBA" id="ARBA00013729"/>
    </source>
</evidence>
<accession>A0A1E3A535</accession>
<feature type="domain" description="Transcription elongation factor GreA/GreB C-terminal" evidence="10">
    <location>
        <begin position="157"/>
        <end position="226"/>
    </location>
</feature>
<evidence type="ECO:0000256" key="9">
    <source>
        <dbReference type="HAMAP-Rule" id="MF_00105"/>
    </source>
</evidence>
<dbReference type="InterPro" id="IPR018151">
    <property type="entry name" value="TF_GreA/GreB_CS"/>
</dbReference>